<dbReference type="STRING" id="313628.LNTAR_15277"/>
<dbReference type="Proteomes" id="UP000004947">
    <property type="component" value="Unassembled WGS sequence"/>
</dbReference>
<dbReference type="AlphaFoldDB" id="A6DRI0"/>
<dbReference type="RefSeq" id="WP_007280452.1">
    <property type="nucleotide sequence ID" value="NZ_ABCK01000024.1"/>
</dbReference>
<dbReference type="OrthoDB" id="1633745at2"/>
<proteinExistence type="predicted"/>
<protein>
    <submittedName>
        <fullName evidence="1">Uncharacterized protein</fullName>
    </submittedName>
</protein>
<evidence type="ECO:0000313" key="2">
    <source>
        <dbReference type="Proteomes" id="UP000004947"/>
    </source>
</evidence>
<accession>A6DRI0</accession>
<gene>
    <name evidence="1" type="ORF">LNTAR_15277</name>
</gene>
<keyword evidence="2" id="KW-1185">Reference proteome</keyword>
<comment type="caution">
    <text evidence="1">The sequence shown here is derived from an EMBL/GenBank/DDBJ whole genome shotgun (WGS) entry which is preliminary data.</text>
</comment>
<name>A6DRI0_9BACT</name>
<dbReference type="EMBL" id="ABCK01000024">
    <property type="protein sequence ID" value="EDM25790.1"/>
    <property type="molecule type" value="Genomic_DNA"/>
</dbReference>
<sequence length="97" mass="11424">MGANFNCYTFRGTEKQLAKHHNQLQEDLCVRYGNDTYAGHLGILPFGLDLQRKTVYKSFDEAREYLEDSHSKWDQAQAIPYRDKRKKYYLVGGWCPE</sequence>
<organism evidence="1 2">
    <name type="scientific">Lentisphaera araneosa HTCC2155</name>
    <dbReference type="NCBI Taxonomy" id="313628"/>
    <lineage>
        <taxon>Bacteria</taxon>
        <taxon>Pseudomonadati</taxon>
        <taxon>Lentisphaerota</taxon>
        <taxon>Lentisphaeria</taxon>
        <taxon>Lentisphaerales</taxon>
        <taxon>Lentisphaeraceae</taxon>
        <taxon>Lentisphaera</taxon>
    </lineage>
</organism>
<reference evidence="1 2" key="1">
    <citation type="journal article" date="2010" name="J. Bacteriol.">
        <title>Genome sequence of Lentisphaera araneosa HTCC2155T, the type species of the order Lentisphaerales in the phylum Lentisphaerae.</title>
        <authorList>
            <person name="Thrash J.C."/>
            <person name="Cho J.C."/>
            <person name="Vergin K.L."/>
            <person name="Morris R.M."/>
            <person name="Giovannoni S.J."/>
        </authorList>
    </citation>
    <scope>NUCLEOTIDE SEQUENCE [LARGE SCALE GENOMIC DNA]</scope>
    <source>
        <strain evidence="1 2">HTCC2155</strain>
    </source>
</reference>
<evidence type="ECO:0000313" key="1">
    <source>
        <dbReference type="EMBL" id="EDM25790.1"/>
    </source>
</evidence>